<evidence type="ECO:0000256" key="3">
    <source>
        <dbReference type="ARBA" id="ARBA00013947"/>
    </source>
</evidence>
<dbReference type="Proteomes" id="UP000011518">
    <property type="component" value="Unassembled WGS sequence"/>
</dbReference>
<dbReference type="AlphaFoldDB" id="L9L886"/>
<evidence type="ECO:0000256" key="16">
    <source>
        <dbReference type="SAM" id="SignalP"/>
    </source>
</evidence>
<dbReference type="PANTHER" id="PTHR16566">
    <property type="entry name" value="APOLIPOPROTEIN C-II"/>
    <property type="match status" value="1"/>
</dbReference>
<reference evidence="18" key="2">
    <citation type="journal article" date="2013" name="Nat. Commun.">
        <title>Genome of the Chinese tree shrew.</title>
        <authorList>
            <person name="Fan Y."/>
            <person name="Huang Z.Y."/>
            <person name="Cao C.C."/>
            <person name="Chen C.S."/>
            <person name="Chen Y.X."/>
            <person name="Fan D.D."/>
            <person name="He J."/>
            <person name="Hou H.L."/>
            <person name="Hu L."/>
            <person name="Hu X.T."/>
            <person name="Jiang X.T."/>
            <person name="Lai R."/>
            <person name="Lang Y.S."/>
            <person name="Liang B."/>
            <person name="Liao S.G."/>
            <person name="Mu D."/>
            <person name="Ma Y.Y."/>
            <person name="Niu Y.Y."/>
            <person name="Sun X.Q."/>
            <person name="Xia J.Q."/>
            <person name="Xiao J."/>
            <person name="Xiong Z.Q."/>
            <person name="Xu L."/>
            <person name="Yang L."/>
            <person name="Zhang Y."/>
            <person name="Zhao W."/>
            <person name="Zhao X.D."/>
            <person name="Zheng Y.T."/>
            <person name="Zhou J.M."/>
            <person name="Zhu Y.B."/>
            <person name="Zhang G.J."/>
            <person name="Wang J."/>
            <person name="Yao Y.G."/>
        </authorList>
    </citation>
    <scope>NUCLEOTIDE SEQUENCE [LARGE SCALE GENOMIC DNA]</scope>
</reference>
<reference evidence="18" key="1">
    <citation type="submission" date="2012-07" db="EMBL/GenBank/DDBJ databases">
        <title>Genome of the Chinese tree shrew, a rising model animal genetically related to primates.</title>
        <authorList>
            <person name="Zhang G."/>
            <person name="Fan Y."/>
            <person name="Yao Y."/>
            <person name="Huang Z."/>
        </authorList>
    </citation>
    <scope>NUCLEOTIDE SEQUENCE [LARGE SCALE GENOMIC DNA]</scope>
</reference>
<dbReference type="EMBL" id="KB320473">
    <property type="protein sequence ID" value="ELW71093.1"/>
    <property type="molecule type" value="Genomic_DNA"/>
</dbReference>
<dbReference type="PANTHER" id="PTHR16566:SF0">
    <property type="entry name" value="APOLIPOPROTEIN C-II"/>
    <property type="match status" value="1"/>
</dbReference>
<evidence type="ECO:0000256" key="11">
    <source>
        <dbReference type="ARBA" id="ARBA00023055"/>
    </source>
</evidence>
<dbReference type="GO" id="GO:0060697">
    <property type="term" value="P:positive regulation of phospholipid catabolic process"/>
    <property type="evidence" value="ECO:0007669"/>
    <property type="project" value="TreeGrafter"/>
</dbReference>
<evidence type="ECO:0000256" key="9">
    <source>
        <dbReference type="ARBA" id="ARBA00022850"/>
    </source>
</evidence>
<feature type="signal peptide" evidence="16">
    <location>
        <begin position="1"/>
        <end position="22"/>
    </location>
</feature>
<gene>
    <name evidence="17" type="ORF">TREES_T100011512</name>
</gene>
<dbReference type="GO" id="GO:0016042">
    <property type="term" value="P:lipid catabolic process"/>
    <property type="evidence" value="ECO:0007669"/>
    <property type="project" value="UniProtKB-UniRule"/>
</dbReference>
<evidence type="ECO:0000313" key="18">
    <source>
        <dbReference type="Proteomes" id="UP000011518"/>
    </source>
</evidence>
<evidence type="ECO:0000256" key="15">
    <source>
        <dbReference type="RuleBase" id="RU368054"/>
    </source>
</evidence>
<feature type="chain" id="PRO_5004000213" description="Apolipoprotein C-II" evidence="16">
    <location>
        <begin position="23"/>
        <end position="101"/>
    </location>
</feature>
<keyword evidence="5 15" id="KW-0162">Chylomicron</keyword>
<keyword evidence="4 15" id="KW-0813">Transport</keyword>
<keyword evidence="18" id="KW-1185">Reference proteome</keyword>
<keyword evidence="12 15" id="KW-0443">Lipid metabolism</keyword>
<keyword evidence="17" id="KW-0449">Lipoprotein</keyword>
<evidence type="ECO:0000313" key="17">
    <source>
        <dbReference type="EMBL" id="ELW71093.1"/>
    </source>
</evidence>
<evidence type="ECO:0000256" key="6">
    <source>
        <dbReference type="ARBA" id="ARBA00022525"/>
    </source>
</evidence>
<keyword evidence="11 15" id="KW-0445">Lipid transport</keyword>
<dbReference type="FunCoup" id="L9L886">
    <property type="interactions" value="12"/>
</dbReference>
<evidence type="ECO:0000256" key="2">
    <source>
        <dbReference type="ARBA" id="ARBA00007221"/>
    </source>
</evidence>
<evidence type="ECO:0000256" key="5">
    <source>
        <dbReference type="ARBA" id="ARBA00022513"/>
    </source>
</evidence>
<dbReference type="Gene3D" id="1.10.1440.10">
    <property type="entry name" value="Apolipoprotein C-II"/>
    <property type="match status" value="1"/>
</dbReference>
<name>L9L886_TUPCH</name>
<dbReference type="GO" id="GO:0043274">
    <property type="term" value="F:phospholipase binding"/>
    <property type="evidence" value="ECO:0007669"/>
    <property type="project" value="TreeGrafter"/>
</dbReference>
<dbReference type="eggNOG" id="ENOG502SEJB">
    <property type="taxonomic scope" value="Eukaryota"/>
</dbReference>
<accession>L9L886</accession>
<comment type="similarity">
    <text evidence="2 15">Belongs to the apolipoprotein C2 family.</text>
</comment>
<evidence type="ECO:0000256" key="4">
    <source>
        <dbReference type="ARBA" id="ARBA00022448"/>
    </source>
</evidence>
<keyword evidence="13 15" id="KW-0850">VLDL</keyword>
<evidence type="ECO:0000256" key="14">
    <source>
        <dbReference type="ARBA" id="ARBA00031176"/>
    </source>
</evidence>
<keyword evidence="6 15" id="KW-0964">Secreted</keyword>
<dbReference type="FunFam" id="1.10.1440.10:FF:000001">
    <property type="entry name" value="Apolipoprotein C-II"/>
    <property type="match status" value="1"/>
</dbReference>
<dbReference type="STRING" id="246437.L9L886"/>
<comment type="function">
    <text evidence="15">Component of chylomicrons, very low-density lipoproteins (VLDL), low-density lipoproteins (LDL), and high-density lipoproteins (HDL) in plasma. Plays an important role in lipoprotein metabolism as an activator of lipoprotein lipase.</text>
</comment>
<protein>
    <recommendedName>
        <fullName evidence="3 15">Apolipoprotein C-II</fullName>
        <shortName evidence="15">Apo-CII</shortName>
        <shortName evidence="15">ApoC-II</shortName>
    </recommendedName>
    <alternativeName>
        <fullName evidence="14 15">Apolipoprotein C2</fullName>
    </alternativeName>
</protein>
<evidence type="ECO:0000256" key="10">
    <source>
        <dbReference type="ARBA" id="ARBA00022963"/>
    </source>
</evidence>
<dbReference type="InterPro" id="IPR023121">
    <property type="entry name" value="ApoC-II_dom_sf"/>
</dbReference>
<sequence length="101" mass="11261">MGTRFLLALFLVLLVLGLEVQADPESRQDEPASPALLAQMRESFSSYWDSAKAAAQDLYQKTYLPAVDEKIRDMYSKSTAAVTTYAGIFTDQLFSMLKGEQ</sequence>
<evidence type="ECO:0000256" key="8">
    <source>
        <dbReference type="ARBA" id="ARBA00022729"/>
    </source>
</evidence>
<keyword evidence="7 15" id="KW-0427">LDL</keyword>
<dbReference type="GO" id="GO:0034362">
    <property type="term" value="C:low-density lipoprotein particle"/>
    <property type="evidence" value="ECO:0007669"/>
    <property type="project" value="UniProtKB-UniRule"/>
</dbReference>
<organism evidence="17 18">
    <name type="scientific">Tupaia chinensis</name>
    <name type="common">Chinese tree shrew</name>
    <name type="synonym">Tupaia belangeri chinensis</name>
    <dbReference type="NCBI Taxonomy" id="246437"/>
    <lineage>
        <taxon>Eukaryota</taxon>
        <taxon>Metazoa</taxon>
        <taxon>Chordata</taxon>
        <taxon>Craniata</taxon>
        <taxon>Vertebrata</taxon>
        <taxon>Euteleostomi</taxon>
        <taxon>Mammalia</taxon>
        <taxon>Eutheria</taxon>
        <taxon>Euarchontoglires</taxon>
        <taxon>Scandentia</taxon>
        <taxon>Tupaiidae</taxon>
        <taxon>Tupaia</taxon>
    </lineage>
</organism>
<evidence type="ECO:0000256" key="7">
    <source>
        <dbReference type="ARBA" id="ARBA00022710"/>
    </source>
</evidence>
<dbReference type="GO" id="GO:0034364">
    <property type="term" value="C:high-density lipoprotein particle"/>
    <property type="evidence" value="ECO:0007669"/>
    <property type="project" value="UniProtKB-KW"/>
</dbReference>
<dbReference type="Pfam" id="PF05355">
    <property type="entry name" value="Apo-CII"/>
    <property type="match status" value="1"/>
</dbReference>
<keyword evidence="8 15" id="KW-0732">Signal</keyword>
<evidence type="ECO:0000256" key="12">
    <source>
        <dbReference type="ARBA" id="ARBA00023098"/>
    </source>
</evidence>
<dbReference type="InterPro" id="IPR008019">
    <property type="entry name" value="Apo-CII"/>
</dbReference>
<keyword evidence="10 15" id="KW-0442">Lipid degradation</keyword>
<evidence type="ECO:0000256" key="13">
    <source>
        <dbReference type="ARBA" id="ARBA00023313"/>
    </source>
</evidence>
<dbReference type="GO" id="GO:0006869">
    <property type="term" value="P:lipid transport"/>
    <property type="evidence" value="ECO:0007669"/>
    <property type="project" value="UniProtKB-UniRule"/>
</dbReference>
<proteinExistence type="inferred from homology"/>
<comment type="subcellular location">
    <subcellularLocation>
        <location evidence="1 15">Secreted</location>
    </subcellularLocation>
</comment>
<dbReference type="InParanoid" id="L9L886"/>
<evidence type="ECO:0000256" key="1">
    <source>
        <dbReference type="ARBA" id="ARBA00004613"/>
    </source>
</evidence>
<keyword evidence="9 15" id="KW-0345">HDL</keyword>
<dbReference type="GO" id="GO:0034361">
    <property type="term" value="C:very-low-density lipoprotein particle"/>
    <property type="evidence" value="ECO:0007669"/>
    <property type="project" value="UniProtKB-UniRule"/>
</dbReference>
<dbReference type="GO" id="GO:0016004">
    <property type="term" value="F:phospholipase activator activity"/>
    <property type="evidence" value="ECO:0007669"/>
    <property type="project" value="TreeGrafter"/>
</dbReference>
<dbReference type="OrthoDB" id="9881800at2759"/>
<dbReference type="GO" id="GO:0042627">
    <property type="term" value="C:chylomicron"/>
    <property type="evidence" value="ECO:0007669"/>
    <property type="project" value="UniProtKB-UniRule"/>
</dbReference>
<dbReference type="KEGG" id="tup:102479770"/>